<keyword evidence="3" id="KW-1185">Reference proteome</keyword>
<comment type="caution">
    <text evidence="2">The sequence shown here is derived from an EMBL/GenBank/DDBJ whole genome shotgun (WGS) entry which is preliminary data.</text>
</comment>
<evidence type="ECO:0000313" key="3">
    <source>
        <dbReference type="Proteomes" id="UP001455709"/>
    </source>
</evidence>
<dbReference type="EMBL" id="JBDOJC010000001">
    <property type="protein sequence ID" value="MEO2215725.1"/>
    <property type="molecule type" value="Genomic_DNA"/>
</dbReference>
<dbReference type="InterPro" id="IPR036374">
    <property type="entry name" value="OxRdtase_Mopterin-bd_sf"/>
</dbReference>
<gene>
    <name evidence="2" type="ORF">ABGV49_01435</name>
</gene>
<reference evidence="2 3" key="1">
    <citation type="submission" date="2024-05" db="EMBL/GenBank/DDBJ databases">
        <authorList>
            <person name="De Oliveira J.P."/>
            <person name="Noriler S.A."/>
            <person name="De Oliveira A.G."/>
            <person name="Sipoli D.S."/>
        </authorList>
    </citation>
    <scope>NUCLEOTIDE SEQUENCE [LARGE SCALE GENOMIC DNA]</scope>
    <source>
        <strain evidence="2 3">LABIM189</strain>
    </source>
</reference>
<sequence length="208" mass="23267">MHNERSALLAAASRILRPSQTSRQQMNMNSNTPPSHRARARLAISRFLAPVLFLAASLLSITPMARAAGVTLTISGNIGKFTNQPARNYVFSEAEFNALPMREISTATDWTPKGTFRGPLVRELLARVGAQGRQIKFYGEDNYNVTIPASDFSKYDVILARTWNNKPLQLNDFGPFWVMYPIQDMSTSETSGIFIAKLAWQVTRIEVK</sequence>
<proteinExistence type="predicted"/>
<evidence type="ECO:0000259" key="1">
    <source>
        <dbReference type="Pfam" id="PF00174"/>
    </source>
</evidence>
<accession>A0ABV0F6M6</accession>
<evidence type="ECO:0000313" key="2">
    <source>
        <dbReference type="EMBL" id="MEO2215725.1"/>
    </source>
</evidence>
<organism evidence="2 3">
    <name type="scientific">Chromobacterium vaccinii</name>
    <dbReference type="NCBI Taxonomy" id="1108595"/>
    <lineage>
        <taxon>Bacteria</taxon>
        <taxon>Pseudomonadati</taxon>
        <taxon>Pseudomonadota</taxon>
        <taxon>Betaproteobacteria</taxon>
        <taxon>Neisseriales</taxon>
        <taxon>Chromobacteriaceae</taxon>
        <taxon>Chromobacterium</taxon>
    </lineage>
</organism>
<dbReference type="SUPFAM" id="SSF56524">
    <property type="entry name" value="Oxidoreductase molybdopterin-binding domain"/>
    <property type="match status" value="1"/>
</dbReference>
<dbReference type="Proteomes" id="UP001455709">
    <property type="component" value="Unassembled WGS sequence"/>
</dbReference>
<dbReference type="InterPro" id="IPR000572">
    <property type="entry name" value="OxRdtase_Mopterin-bd_dom"/>
</dbReference>
<feature type="domain" description="Oxidoreductase molybdopterin-binding" evidence="1">
    <location>
        <begin position="108"/>
        <end position="179"/>
    </location>
</feature>
<dbReference type="Pfam" id="PF00174">
    <property type="entry name" value="Oxidored_molyb"/>
    <property type="match status" value="1"/>
</dbReference>
<protein>
    <submittedName>
        <fullName evidence="2">Molybdopterin-dependent oxidoreductase</fullName>
    </submittedName>
</protein>
<dbReference type="RefSeq" id="WP_367064806.1">
    <property type="nucleotide sequence ID" value="NZ_JBFDAL010000001.1"/>
</dbReference>
<name>A0ABV0F6M6_9NEIS</name>
<dbReference type="Gene3D" id="3.90.420.10">
    <property type="entry name" value="Oxidoreductase, molybdopterin-binding domain"/>
    <property type="match status" value="1"/>
</dbReference>